<sequence length="77" mass="8668">MMAAEAQQPHFDKARRRAFMADGTAYDWSTHLGYFETFEPIVDFLHAACYAFSSAAAVSPTRPRTGLIHEPAWFRSG</sequence>
<proteinExistence type="predicted"/>
<dbReference type="AlphaFoldDB" id="A0A2Z3GTF8"/>
<reference evidence="1 2" key="1">
    <citation type="submission" date="2018-01" db="EMBL/GenBank/DDBJ databases">
        <title>G. obscuriglobus.</title>
        <authorList>
            <person name="Franke J."/>
            <person name="Blomberg W."/>
            <person name="Selmecki A."/>
        </authorList>
    </citation>
    <scope>NUCLEOTIDE SEQUENCE [LARGE SCALE GENOMIC DNA]</scope>
    <source>
        <strain evidence="1 2">DSM 5831</strain>
    </source>
</reference>
<protein>
    <submittedName>
        <fullName evidence="1">Uncharacterized protein</fullName>
    </submittedName>
</protein>
<accession>A0A2Z3GTF8</accession>
<organism evidence="1 2">
    <name type="scientific">Gemmata obscuriglobus</name>
    <dbReference type="NCBI Taxonomy" id="114"/>
    <lineage>
        <taxon>Bacteria</taxon>
        <taxon>Pseudomonadati</taxon>
        <taxon>Planctomycetota</taxon>
        <taxon>Planctomycetia</taxon>
        <taxon>Gemmatales</taxon>
        <taxon>Gemmataceae</taxon>
        <taxon>Gemmata</taxon>
    </lineage>
</organism>
<dbReference type="Proteomes" id="UP000245802">
    <property type="component" value="Chromosome"/>
</dbReference>
<keyword evidence="2" id="KW-1185">Reference proteome</keyword>
<dbReference type="EMBL" id="CP025958">
    <property type="protein sequence ID" value="AWM37679.1"/>
    <property type="molecule type" value="Genomic_DNA"/>
</dbReference>
<name>A0A2Z3GTF8_9BACT</name>
<gene>
    <name evidence="1" type="ORF">C1280_12235</name>
</gene>
<evidence type="ECO:0000313" key="1">
    <source>
        <dbReference type="EMBL" id="AWM37679.1"/>
    </source>
</evidence>
<evidence type="ECO:0000313" key="2">
    <source>
        <dbReference type="Proteomes" id="UP000245802"/>
    </source>
</evidence>
<dbReference type="KEGG" id="gog:C1280_12235"/>